<dbReference type="Gene3D" id="2.60.200.20">
    <property type="match status" value="1"/>
</dbReference>
<evidence type="ECO:0000313" key="8">
    <source>
        <dbReference type="Proteomes" id="UP000189274"/>
    </source>
</evidence>
<dbReference type="PRINTS" id="PR00053">
    <property type="entry name" value="FORKHEAD"/>
</dbReference>
<evidence type="ECO:0000256" key="3">
    <source>
        <dbReference type="PROSITE-ProRule" id="PRU00089"/>
    </source>
</evidence>
<feature type="region of interest" description="Disordered" evidence="4">
    <location>
        <begin position="925"/>
        <end position="959"/>
    </location>
</feature>
<protein>
    <submittedName>
        <fullName evidence="7">Pre-rRNA-processing protein FHL1</fullName>
    </submittedName>
</protein>
<name>A0A1V2LNH1_PICKU</name>
<dbReference type="PROSITE" id="PS50006">
    <property type="entry name" value="FHA_DOMAIN"/>
    <property type="match status" value="1"/>
</dbReference>
<feature type="compositionally biased region" description="Basic and acidic residues" evidence="4">
    <location>
        <begin position="1048"/>
        <end position="1069"/>
    </location>
</feature>
<feature type="compositionally biased region" description="Polar residues" evidence="4">
    <location>
        <begin position="58"/>
        <end position="68"/>
    </location>
</feature>
<feature type="compositionally biased region" description="Polar residues" evidence="4">
    <location>
        <begin position="1"/>
        <end position="13"/>
    </location>
</feature>
<dbReference type="PROSITE" id="PS50039">
    <property type="entry name" value="FORK_HEAD_3"/>
    <property type="match status" value="1"/>
</dbReference>
<dbReference type="SUPFAM" id="SSF49879">
    <property type="entry name" value="SMAD/FHA domain"/>
    <property type="match status" value="1"/>
</dbReference>
<dbReference type="Pfam" id="PF00498">
    <property type="entry name" value="FHA"/>
    <property type="match status" value="1"/>
</dbReference>
<keyword evidence="1 3" id="KW-0238">DNA-binding</keyword>
<feature type="compositionally biased region" description="Basic and acidic residues" evidence="4">
    <location>
        <begin position="426"/>
        <end position="437"/>
    </location>
</feature>
<dbReference type="VEuPathDB" id="FungiDB:C5L36_0B03000"/>
<evidence type="ECO:0000313" key="7">
    <source>
        <dbReference type="EMBL" id="ONH74933.1"/>
    </source>
</evidence>
<dbReference type="AlphaFoldDB" id="A0A1V2LNH1"/>
<feature type="compositionally biased region" description="Acidic residues" evidence="4">
    <location>
        <begin position="1016"/>
        <end position="1026"/>
    </location>
</feature>
<dbReference type="InterPro" id="IPR001766">
    <property type="entry name" value="Fork_head_dom"/>
</dbReference>
<dbReference type="PROSITE" id="PS00658">
    <property type="entry name" value="FORK_HEAD_2"/>
    <property type="match status" value="1"/>
</dbReference>
<dbReference type="InterPro" id="IPR008984">
    <property type="entry name" value="SMAD_FHA_dom_sf"/>
</dbReference>
<feature type="region of interest" description="Disordered" evidence="4">
    <location>
        <begin position="726"/>
        <end position="771"/>
    </location>
</feature>
<dbReference type="SMART" id="SM00339">
    <property type="entry name" value="FH"/>
    <property type="match status" value="1"/>
</dbReference>
<dbReference type="Pfam" id="PF00250">
    <property type="entry name" value="Forkhead"/>
    <property type="match status" value="1"/>
</dbReference>
<dbReference type="CDD" id="cd22701">
    <property type="entry name" value="FHA_FKH1-like"/>
    <property type="match status" value="1"/>
</dbReference>
<accession>A0A1V2LNH1</accession>
<feature type="compositionally biased region" description="Polar residues" evidence="4">
    <location>
        <begin position="605"/>
        <end position="633"/>
    </location>
</feature>
<dbReference type="InterPro" id="IPR036390">
    <property type="entry name" value="WH_DNA-bd_sf"/>
</dbReference>
<dbReference type="EMBL" id="MQVM01000008">
    <property type="protein sequence ID" value="ONH74933.1"/>
    <property type="molecule type" value="Genomic_DNA"/>
</dbReference>
<dbReference type="Proteomes" id="UP000189274">
    <property type="component" value="Unassembled WGS sequence"/>
</dbReference>
<sequence>MSSVEPNIANEMQQSHEELQSLHASNSAVDRISSELEPLHKAKTNDVVKQENVGEVGHSTTDAGMTSLPSLDNLVIDDPSNPTTITTIVKSTESSPEKQTTSSNISNSLGEIYSARKENETVNITTLPAAETQSAPDNVEQKYKTSKLEEETETVHLHPSPNDAMKIQNSLQKNTESIESPSVQQLGTELEQKIQAYAMLDFESFTFYVQTMQILLGRMVEGDSLTESLDIHLGNQKAISRRHAKIFYNFGNQRFELSVLGRNGAFVDGNFVEKGLTVPLGDGAKIQIGETEFAFVLPQREGEQSNNNNVASKLEDKLEGNIEVKPKVEYEKDIHLENLDNLVANFDEIKKDIQDNDILLKDPNVLNIVFDPEYERKRELEIEREIGRVLARENSVQPPDVPDPIDTNKNKSKKKSTPSSNSKSKPKSEAAPEAEKPKPKRQSKAKKKVYTLEEIPEPYRTKPNIAYSIMITECLRKKGTERGMSLSEIYKGIQELYPYYFYCPDGWQSSVRHNLSLNKSFRKISKEGKGWLWGVNEEVVAEKDRIRQKQLENAKAKAKLSQKTISKNSSSSTKMSSQGMTTSFSAKPSNPSLSSSSLNKTSMSNIQNLQGSSKQSSAGKNTNSPISKDSNMSANTKKALTYLQKELISLTKSRKMYDRATSTEILTKALAMTISQVDQAAKNFAIKGFPLVTLIDKNPGHVTKILTAALNAATLQVCKQKGLTPHLPPKITNSQGTQATTGSASASTSAPVSSTSTPNNSNGASNSKNTPTINSAIKIQAKPQQNKPVIAIKREEGSNPPRPVKPDLGKPKFFKPDLSKDTKSSGPVIYQFPKTMTKPQFKATQPMKPSFKPSVKPINAGLSTGSTGGINSMKPIKLGGNITNNTGLVKPQFYTKSKIHERNLNKIENNDLAIKKSIAKFGKPTSMNSGNIDTTISASEGEQKSGNAETSTTTVAVQRNDSECGLSTVTGDIMSRVSTSTSATVGGNSDTSLDFETIKTSHSDSNSNNNIVVKDEIEEEGEDELDMMLADLENRNKDESDDNNTDDETSKKRNASETEEPENKKIRLD</sequence>
<dbReference type="InterPro" id="IPR030456">
    <property type="entry name" value="TF_fork_head_CS_2"/>
</dbReference>
<feature type="region of interest" description="Disordered" evidence="4">
    <location>
        <begin position="999"/>
        <end position="1069"/>
    </location>
</feature>
<gene>
    <name evidence="7" type="ORF">BOH78_2132</name>
</gene>
<feature type="compositionally biased region" description="Basic residues" evidence="4">
    <location>
        <begin position="438"/>
        <end position="449"/>
    </location>
</feature>
<evidence type="ECO:0000256" key="4">
    <source>
        <dbReference type="SAM" id="MobiDB-lite"/>
    </source>
</evidence>
<keyword evidence="2 3" id="KW-0539">Nucleus</keyword>
<feature type="domain" description="Fork-head" evidence="6">
    <location>
        <begin position="462"/>
        <end position="550"/>
    </location>
</feature>
<dbReference type="GO" id="GO:0003700">
    <property type="term" value="F:DNA-binding transcription factor activity"/>
    <property type="evidence" value="ECO:0007669"/>
    <property type="project" value="InterPro"/>
</dbReference>
<dbReference type="InterPro" id="IPR000253">
    <property type="entry name" value="FHA_dom"/>
</dbReference>
<comment type="caution">
    <text evidence="7">The sequence shown here is derived from an EMBL/GenBank/DDBJ whole genome shotgun (WGS) entry which is preliminary data.</text>
</comment>
<reference evidence="8" key="1">
    <citation type="journal article" date="2017" name="Genome Announc.">
        <title>Genome sequences of Cyberlindnera fabianii 65, Pichia kudriavzevii 129, and Saccharomyces cerevisiae 131 isolated from fermented masau fruits in Zimbabwe.</title>
        <authorList>
            <person name="van Rijswijck I.M.H."/>
            <person name="Derks M.F.L."/>
            <person name="Abee T."/>
            <person name="de Ridder D."/>
            <person name="Smid E.J."/>
        </authorList>
    </citation>
    <scope>NUCLEOTIDE SEQUENCE [LARGE SCALE GENOMIC DNA]</scope>
    <source>
        <strain evidence="8">129</strain>
    </source>
</reference>
<evidence type="ECO:0000256" key="1">
    <source>
        <dbReference type="ARBA" id="ARBA00023125"/>
    </source>
</evidence>
<evidence type="ECO:0000256" key="2">
    <source>
        <dbReference type="ARBA" id="ARBA00023242"/>
    </source>
</evidence>
<dbReference type="SMART" id="SM00240">
    <property type="entry name" value="FHA"/>
    <property type="match status" value="1"/>
</dbReference>
<dbReference type="GO" id="GO:0043565">
    <property type="term" value="F:sequence-specific DNA binding"/>
    <property type="evidence" value="ECO:0007669"/>
    <property type="project" value="InterPro"/>
</dbReference>
<feature type="region of interest" description="Disordered" evidence="4">
    <location>
        <begin position="391"/>
        <end position="449"/>
    </location>
</feature>
<feature type="DNA-binding region" description="Fork-head" evidence="3">
    <location>
        <begin position="462"/>
        <end position="550"/>
    </location>
</feature>
<dbReference type="InterPro" id="IPR036388">
    <property type="entry name" value="WH-like_DNA-bd_sf"/>
</dbReference>
<feature type="compositionally biased region" description="Basic and acidic residues" evidence="4">
    <location>
        <begin position="804"/>
        <end position="823"/>
    </location>
</feature>
<feature type="compositionally biased region" description="Low complexity" evidence="4">
    <location>
        <begin position="734"/>
        <end position="767"/>
    </location>
</feature>
<feature type="region of interest" description="Disordered" evidence="4">
    <location>
        <begin position="85"/>
        <end position="106"/>
    </location>
</feature>
<evidence type="ECO:0000259" key="5">
    <source>
        <dbReference type="PROSITE" id="PS50006"/>
    </source>
</evidence>
<dbReference type="GO" id="GO:0005634">
    <property type="term" value="C:nucleus"/>
    <property type="evidence" value="ECO:0007669"/>
    <property type="project" value="UniProtKB-SubCell"/>
</dbReference>
<organism evidence="7 8">
    <name type="scientific">Pichia kudriavzevii</name>
    <name type="common">Yeast</name>
    <name type="synonym">Issatchenkia orientalis</name>
    <dbReference type="NCBI Taxonomy" id="4909"/>
    <lineage>
        <taxon>Eukaryota</taxon>
        <taxon>Fungi</taxon>
        <taxon>Dikarya</taxon>
        <taxon>Ascomycota</taxon>
        <taxon>Saccharomycotina</taxon>
        <taxon>Pichiomycetes</taxon>
        <taxon>Pichiales</taxon>
        <taxon>Pichiaceae</taxon>
        <taxon>Pichia</taxon>
    </lineage>
</organism>
<feature type="region of interest" description="Disordered" evidence="4">
    <location>
        <begin position="553"/>
        <end position="633"/>
    </location>
</feature>
<feature type="region of interest" description="Disordered" evidence="4">
    <location>
        <begin position="794"/>
        <end position="830"/>
    </location>
</feature>
<dbReference type="PANTHER" id="PTHR21712:SF29">
    <property type="entry name" value="PRE-RRNA-PROCESSING PROTEIN FHL1"/>
    <property type="match status" value="1"/>
</dbReference>
<feature type="domain" description="FHA" evidence="5">
    <location>
        <begin position="214"/>
        <end position="272"/>
    </location>
</feature>
<evidence type="ECO:0000259" key="6">
    <source>
        <dbReference type="PROSITE" id="PS50039"/>
    </source>
</evidence>
<feature type="compositionally biased region" description="Low complexity" evidence="4">
    <location>
        <begin position="561"/>
        <end position="604"/>
    </location>
</feature>
<dbReference type="GO" id="GO:0060962">
    <property type="term" value="P:regulation of ribosomal protein gene transcription by RNA polymerase II"/>
    <property type="evidence" value="ECO:0007669"/>
    <property type="project" value="InterPro"/>
</dbReference>
<feature type="compositionally biased region" description="Basic and acidic residues" evidence="4">
    <location>
        <begin position="32"/>
        <end position="49"/>
    </location>
</feature>
<dbReference type="Gene3D" id="1.10.10.10">
    <property type="entry name" value="Winged helix-like DNA-binding domain superfamily/Winged helix DNA-binding domain"/>
    <property type="match status" value="1"/>
</dbReference>
<proteinExistence type="predicted"/>
<dbReference type="SUPFAM" id="SSF46785">
    <property type="entry name" value="Winged helix' DNA-binding domain"/>
    <property type="match status" value="1"/>
</dbReference>
<dbReference type="PANTHER" id="PTHR21712">
    <property type="entry name" value="PRE-RRNA-PROCESSING PROTEIN FHL1"/>
    <property type="match status" value="1"/>
</dbReference>
<dbReference type="InterPro" id="IPR045178">
    <property type="entry name" value="Fhl1/FHA1"/>
</dbReference>
<feature type="region of interest" description="Disordered" evidence="4">
    <location>
        <begin position="1"/>
        <end position="68"/>
    </location>
</feature>
<comment type="subcellular location">
    <subcellularLocation>
        <location evidence="3">Nucleus</location>
    </subcellularLocation>
</comment>
<dbReference type="CDD" id="cd00059">
    <property type="entry name" value="FH_FOX"/>
    <property type="match status" value="1"/>
</dbReference>